<dbReference type="HOGENOM" id="CLU_066632_4_0_9"/>
<evidence type="ECO:0000256" key="6">
    <source>
        <dbReference type="ARBA" id="ARBA00033409"/>
    </source>
</evidence>
<organism evidence="9 10">
    <name type="scientific">Bacillus amyloliquefaciens (strain Y2)</name>
    <name type="common">Bacillus amyloliquefaciens subsp. plantarum (strain B9601-Y2)</name>
    <dbReference type="NCBI Taxonomy" id="1155777"/>
    <lineage>
        <taxon>Bacteria</taxon>
        <taxon>Bacillati</taxon>
        <taxon>Bacillota</taxon>
        <taxon>Bacilli</taxon>
        <taxon>Bacillales</taxon>
        <taxon>Bacillaceae</taxon>
        <taxon>Bacillus</taxon>
        <taxon>Bacillus amyloliquefaciens group</taxon>
    </lineage>
</organism>
<protein>
    <recommendedName>
        <fullName evidence="2 7">DNA repair protein RecO</fullName>
    </recommendedName>
    <alternativeName>
        <fullName evidence="6 7">Recombination protein O</fullName>
    </alternativeName>
</protein>
<evidence type="ECO:0000256" key="3">
    <source>
        <dbReference type="ARBA" id="ARBA00022763"/>
    </source>
</evidence>
<accession>I2C7V7</accession>
<gene>
    <name evidence="7 9" type="primary">recO</name>
    <name evidence="9" type="ORF">MUS_2823</name>
</gene>
<comment type="function">
    <text evidence="7">Involved in DNA repair and RecF pathway recombination.</text>
</comment>
<dbReference type="Pfam" id="PF02565">
    <property type="entry name" value="RecO_C"/>
    <property type="match status" value="1"/>
</dbReference>
<dbReference type="InterPro" id="IPR042242">
    <property type="entry name" value="RecO_C"/>
</dbReference>
<dbReference type="GO" id="GO:0006310">
    <property type="term" value="P:DNA recombination"/>
    <property type="evidence" value="ECO:0007669"/>
    <property type="project" value="UniProtKB-UniRule"/>
</dbReference>
<dbReference type="NCBIfam" id="TIGR00613">
    <property type="entry name" value="reco"/>
    <property type="match status" value="1"/>
</dbReference>
<evidence type="ECO:0000259" key="8">
    <source>
        <dbReference type="Pfam" id="PF11967"/>
    </source>
</evidence>
<evidence type="ECO:0000256" key="5">
    <source>
        <dbReference type="ARBA" id="ARBA00023204"/>
    </source>
</evidence>
<proteinExistence type="inferred from homology"/>
<comment type="similarity">
    <text evidence="1 7">Belongs to the RecO family.</text>
</comment>
<evidence type="ECO:0000313" key="9">
    <source>
        <dbReference type="EMBL" id="AFJ62731.1"/>
    </source>
</evidence>
<dbReference type="GO" id="GO:0043590">
    <property type="term" value="C:bacterial nucleoid"/>
    <property type="evidence" value="ECO:0007669"/>
    <property type="project" value="TreeGrafter"/>
</dbReference>
<keyword evidence="3 7" id="KW-0227">DNA damage</keyword>
<dbReference type="Proteomes" id="UP000002878">
    <property type="component" value="Chromosome"/>
</dbReference>
<dbReference type="SUPFAM" id="SSF57863">
    <property type="entry name" value="ArfGap/RecO-like zinc finger"/>
    <property type="match status" value="1"/>
</dbReference>
<feature type="domain" description="DNA replication/recombination mediator RecO N-terminal" evidence="8">
    <location>
        <begin position="6"/>
        <end position="81"/>
    </location>
</feature>
<dbReference type="HAMAP" id="MF_00201">
    <property type="entry name" value="RecO"/>
    <property type="match status" value="1"/>
</dbReference>
<dbReference type="SUPFAM" id="SSF50249">
    <property type="entry name" value="Nucleic acid-binding proteins"/>
    <property type="match status" value="1"/>
</dbReference>
<dbReference type="Gene3D" id="1.20.1440.120">
    <property type="entry name" value="Recombination protein O, C-terminal domain"/>
    <property type="match status" value="1"/>
</dbReference>
<evidence type="ECO:0000256" key="7">
    <source>
        <dbReference type="HAMAP-Rule" id="MF_00201"/>
    </source>
</evidence>
<evidence type="ECO:0000256" key="2">
    <source>
        <dbReference type="ARBA" id="ARBA00021310"/>
    </source>
</evidence>
<dbReference type="PANTHER" id="PTHR33991">
    <property type="entry name" value="DNA REPAIR PROTEIN RECO"/>
    <property type="match status" value="1"/>
</dbReference>
<dbReference type="Gene3D" id="2.40.50.140">
    <property type="entry name" value="Nucleic acid-binding proteins"/>
    <property type="match status" value="1"/>
</dbReference>
<keyword evidence="4 7" id="KW-0233">DNA recombination</keyword>
<dbReference type="GO" id="GO:0006302">
    <property type="term" value="P:double-strand break repair"/>
    <property type="evidence" value="ECO:0007669"/>
    <property type="project" value="TreeGrafter"/>
</dbReference>
<name>I2C7V7_BACAY</name>
<dbReference type="PANTHER" id="PTHR33991:SF1">
    <property type="entry name" value="DNA REPAIR PROTEIN RECO"/>
    <property type="match status" value="1"/>
</dbReference>
<evidence type="ECO:0000256" key="1">
    <source>
        <dbReference type="ARBA" id="ARBA00007452"/>
    </source>
</evidence>
<sequence>MEGAEMLTKCEGIVLRTNDYGETNKIVTLLTREHGKIGVMARGARKSASRLSAVSQPFLYGSFLMQRTSGLGTLQQGEMILSMRTIREDLFLTAYAAFIAELTDKGTEEKKPNPYLFELILESFKRLNDGTDPDVITFIVQMKMLGVMGLYPELNHCVHCKSGEGTFHFSIRDNGFICHRCFEKDPYRVPISPQTARLLRLFYYFDIGRLGSVSLKQETKNEIKRVIDLYYEEYSGLYLKSKRFLDQMESMKNLLDENKS</sequence>
<reference evidence="9 10" key="1">
    <citation type="journal article" date="2012" name="J. Biotechnol.">
        <title>Genome sequence of the plant growth promoting strain Bacillus amyloliquefaciens subsp. plantarum B9601-Y2 and expression of mersacidin and other secondary metabolites.</title>
        <authorList>
            <person name="He P."/>
            <person name="Hao K."/>
            <person name="Blom J."/>
            <person name="Ruckert C."/>
            <person name="Vater J."/>
            <person name="Mao Z."/>
            <person name="Wu Y."/>
            <person name="Hou M."/>
            <person name="He P."/>
            <person name="He Y."/>
            <person name="Borriss R."/>
        </authorList>
    </citation>
    <scope>NUCLEOTIDE SEQUENCE [LARGE SCALE GENOMIC DNA]</scope>
    <source>
        <strain evidence="9">Y2</strain>
    </source>
</reference>
<evidence type="ECO:0000256" key="4">
    <source>
        <dbReference type="ARBA" id="ARBA00023172"/>
    </source>
</evidence>
<dbReference type="InterPro" id="IPR022572">
    <property type="entry name" value="DNA_rep/recomb_RecO_N"/>
</dbReference>
<dbReference type="InterPro" id="IPR037278">
    <property type="entry name" value="ARFGAP/RecO"/>
</dbReference>
<dbReference type="AlphaFoldDB" id="I2C7V7"/>
<dbReference type="KEGG" id="bqy:MUS_2823"/>
<keyword evidence="5 7" id="KW-0234">DNA repair</keyword>
<dbReference type="Pfam" id="PF11967">
    <property type="entry name" value="RecO_N"/>
    <property type="match status" value="1"/>
</dbReference>
<evidence type="ECO:0000313" key="10">
    <source>
        <dbReference type="Proteomes" id="UP000002878"/>
    </source>
</evidence>
<dbReference type="EMBL" id="CP003332">
    <property type="protein sequence ID" value="AFJ62731.1"/>
    <property type="molecule type" value="Genomic_DNA"/>
</dbReference>
<dbReference type="PATRIC" id="fig|1126211.3.peg.2681"/>
<dbReference type="InterPro" id="IPR003717">
    <property type="entry name" value="RecO"/>
</dbReference>
<dbReference type="InterPro" id="IPR012340">
    <property type="entry name" value="NA-bd_OB-fold"/>
</dbReference>